<evidence type="ECO:0000256" key="3">
    <source>
        <dbReference type="ARBA" id="ARBA00023027"/>
    </source>
</evidence>
<sequence length="312" mass="33472">MKALLQFSATVRLKAQLASVDGVEIVVIDETDEMGFQREIRDCDVFLHVLKPVTAQMIAMAPKLKLIQKIGVGVNTIDLEAARKAGIAVANMPGTNTAAVAEHTLSLMLATLRRIPMFDTVTRQGKGWQLPPSQSEALGEINGSVIGLVGYGAVAERLALQLTALGAKVQYWSRTVRPNAIASPLPFKELLRTSDILSLHVPATPETHHLIDAEAIQKMKPGAILVNTARGELVDEAALAGALNSGHLAGAGLDVFGHEPMTNPGMLAKCPNVVMTPHIAWLTPQTLDRSLNVIEENCRRIATGKPILNRVC</sequence>
<dbReference type="PROSITE" id="PS00671">
    <property type="entry name" value="D_2_HYDROXYACID_DH_3"/>
    <property type="match status" value="1"/>
</dbReference>
<accession>A0ABS3F4D8</accession>
<name>A0ABS3F4D8_9PROT</name>
<keyword evidence="3" id="KW-0520">NAD</keyword>
<dbReference type="Pfam" id="PF02826">
    <property type="entry name" value="2-Hacid_dh_C"/>
    <property type="match status" value="1"/>
</dbReference>
<evidence type="ECO:0000259" key="6">
    <source>
        <dbReference type="Pfam" id="PF02826"/>
    </source>
</evidence>
<comment type="similarity">
    <text evidence="1 4">Belongs to the D-isomer specific 2-hydroxyacid dehydrogenase family.</text>
</comment>
<dbReference type="EMBL" id="JAFLNC010000002">
    <property type="protein sequence ID" value="MBO0333203.1"/>
    <property type="molecule type" value="Genomic_DNA"/>
</dbReference>
<reference evidence="7 8" key="1">
    <citation type="submission" date="2021-03" db="EMBL/GenBank/DDBJ databases">
        <title>Sneathiella sp. CAU 1612 isolated from Kang Won-do.</title>
        <authorList>
            <person name="Kim W."/>
        </authorList>
    </citation>
    <scope>NUCLEOTIDE SEQUENCE [LARGE SCALE GENOMIC DNA]</scope>
    <source>
        <strain evidence="7 8">CAU 1612</strain>
    </source>
</reference>
<dbReference type="Gene3D" id="3.40.50.720">
    <property type="entry name" value="NAD(P)-binding Rossmann-like Domain"/>
    <property type="match status" value="2"/>
</dbReference>
<dbReference type="InterPro" id="IPR050418">
    <property type="entry name" value="D-iso_2-hydroxyacid_DH_PdxB"/>
</dbReference>
<dbReference type="PANTHER" id="PTHR43761">
    <property type="entry name" value="D-ISOMER SPECIFIC 2-HYDROXYACID DEHYDROGENASE FAMILY PROTEIN (AFU_ORTHOLOGUE AFUA_1G13630)"/>
    <property type="match status" value="1"/>
</dbReference>
<dbReference type="PROSITE" id="PS00670">
    <property type="entry name" value="D_2_HYDROXYACID_DH_2"/>
    <property type="match status" value="1"/>
</dbReference>
<feature type="domain" description="D-isomer specific 2-hydroxyacid dehydrogenase NAD-binding" evidence="6">
    <location>
        <begin position="105"/>
        <end position="280"/>
    </location>
</feature>
<dbReference type="SUPFAM" id="SSF52283">
    <property type="entry name" value="Formate/glycerate dehydrogenase catalytic domain-like"/>
    <property type="match status" value="1"/>
</dbReference>
<feature type="domain" description="D-isomer specific 2-hydroxyacid dehydrogenase catalytic" evidence="5">
    <location>
        <begin position="21"/>
        <end position="311"/>
    </location>
</feature>
<dbReference type="RefSeq" id="WP_207043345.1">
    <property type="nucleotide sequence ID" value="NZ_JAFLNC010000002.1"/>
</dbReference>
<keyword evidence="8" id="KW-1185">Reference proteome</keyword>
<evidence type="ECO:0000256" key="2">
    <source>
        <dbReference type="ARBA" id="ARBA00023002"/>
    </source>
</evidence>
<evidence type="ECO:0000313" key="8">
    <source>
        <dbReference type="Proteomes" id="UP000664761"/>
    </source>
</evidence>
<organism evidence="7 8">
    <name type="scientific">Sneathiella sedimenti</name>
    <dbReference type="NCBI Taxonomy" id="2816034"/>
    <lineage>
        <taxon>Bacteria</taxon>
        <taxon>Pseudomonadati</taxon>
        <taxon>Pseudomonadota</taxon>
        <taxon>Alphaproteobacteria</taxon>
        <taxon>Sneathiellales</taxon>
        <taxon>Sneathiellaceae</taxon>
        <taxon>Sneathiella</taxon>
    </lineage>
</organism>
<keyword evidence="2 4" id="KW-0560">Oxidoreductase</keyword>
<dbReference type="InterPro" id="IPR006139">
    <property type="entry name" value="D-isomer_2_OHA_DH_cat_dom"/>
</dbReference>
<evidence type="ECO:0000256" key="4">
    <source>
        <dbReference type="RuleBase" id="RU003719"/>
    </source>
</evidence>
<gene>
    <name evidence="7" type="ORF">J0X12_06250</name>
</gene>
<dbReference type="Proteomes" id="UP000664761">
    <property type="component" value="Unassembled WGS sequence"/>
</dbReference>
<evidence type="ECO:0000256" key="1">
    <source>
        <dbReference type="ARBA" id="ARBA00005854"/>
    </source>
</evidence>
<proteinExistence type="inferred from homology"/>
<protein>
    <submittedName>
        <fullName evidence="7">2-hydroxyacid dehydrogenase</fullName>
    </submittedName>
</protein>
<dbReference type="SUPFAM" id="SSF51735">
    <property type="entry name" value="NAD(P)-binding Rossmann-fold domains"/>
    <property type="match status" value="1"/>
</dbReference>
<dbReference type="InterPro" id="IPR036291">
    <property type="entry name" value="NAD(P)-bd_dom_sf"/>
</dbReference>
<dbReference type="Pfam" id="PF00389">
    <property type="entry name" value="2-Hacid_dh"/>
    <property type="match status" value="1"/>
</dbReference>
<dbReference type="InterPro" id="IPR029753">
    <property type="entry name" value="D-isomer_DH_CS"/>
</dbReference>
<comment type="caution">
    <text evidence="7">The sequence shown here is derived from an EMBL/GenBank/DDBJ whole genome shotgun (WGS) entry which is preliminary data.</text>
</comment>
<dbReference type="InterPro" id="IPR006140">
    <property type="entry name" value="D-isomer_DH_NAD-bd"/>
</dbReference>
<evidence type="ECO:0000259" key="5">
    <source>
        <dbReference type="Pfam" id="PF00389"/>
    </source>
</evidence>
<dbReference type="CDD" id="cd12175">
    <property type="entry name" value="2-Hacid_dh_11"/>
    <property type="match status" value="1"/>
</dbReference>
<dbReference type="PANTHER" id="PTHR43761:SF1">
    <property type="entry name" value="D-ISOMER SPECIFIC 2-HYDROXYACID DEHYDROGENASE CATALYTIC DOMAIN-CONTAINING PROTEIN-RELATED"/>
    <property type="match status" value="1"/>
</dbReference>
<evidence type="ECO:0000313" key="7">
    <source>
        <dbReference type="EMBL" id="MBO0333203.1"/>
    </source>
</evidence>